<dbReference type="PANTHER" id="PTHR30383:SF5">
    <property type="entry name" value="SGNH HYDROLASE-TYPE ESTERASE DOMAIN-CONTAINING PROTEIN"/>
    <property type="match status" value="1"/>
</dbReference>
<proteinExistence type="predicted"/>
<evidence type="ECO:0000256" key="2">
    <source>
        <dbReference type="SAM" id="Phobius"/>
    </source>
</evidence>
<keyword evidence="2" id="KW-1133">Transmembrane helix</keyword>
<dbReference type="InterPro" id="IPR013830">
    <property type="entry name" value="SGNH_hydro"/>
</dbReference>
<feature type="transmembrane region" description="Helical" evidence="2">
    <location>
        <begin position="31"/>
        <end position="52"/>
    </location>
</feature>
<gene>
    <name evidence="4" type="ORF">ERS852573_00292</name>
</gene>
<evidence type="ECO:0000259" key="3">
    <source>
        <dbReference type="Pfam" id="PF13472"/>
    </source>
</evidence>
<dbReference type="InterPro" id="IPR036514">
    <property type="entry name" value="SGNH_hydro_sf"/>
</dbReference>
<organism evidence="4 5">
    <name type="scientific">Dorea longicatena</name>
    <dbReference type="NCBI Taxonomy" id="88431"/>
    <lineage>
        <taxon>Bacteria</taxon>
        <taxon>Bacillati</taxon>
        <taxon>Bacillota</taxon>
        <taxon>Clostridia</taxon>
        <taxon>Lachnospirales</taxon>
        <taxon>Lachnospiraceae</taxon>
        <taxon>Dorea</taxon>
    </lineage>
</organism>
<name>A0A173R6P8_9FIRM</name>
<keyword evidence="2" id="KW-0812">Transmembrane</keyword>
<dbReference type="GO" id="GO:0004622">
    <property type="term" value="F:phosphatidylcholine lysophospholipase activity"/>
    <property type="evidence" value="ECO:0007669"/>
    <property type="project" value="TreeGrafter"/>
</dbReference>
<dbReference type="Proteomes" id="UP000095597">
    <property type="component" value="Unassembled WGS sequence"/>
</dbReference>
<protein>
    <submittedName>
        <fullName evidence="4">GDSL-like Lipase/Acylhydrolase</fullName>
    </submittedName>
</protein>
<dbReference type="Pfam" id="PF13472">
    <property type="entry name" value="Lipase_GDSL_2"/>
    <property type="match status" value="1"/>
</dbReference>
<dbReference type="InterPro" id="IPR051532">
    <property type="entry name" value="Ester_Hydrolysis_Enzymes"/>
</dbReference>
<feature type="domain" description="SGNH hydrolase-type esterase" evidence="3">
    <location>
        <begin position="108"/>
        <end position="261"/>
    </location>
</feature>
<dbReference type="PANTHER" id="PTHR30383">
    <property type="entry name" value="THIOESTERASE 1/PROTEASE 1/LYSOPHOSPHOLIPASE L1"/>
    <property type="match status" value="1"/>
</dbReference>
<dbReference type="AlphaFoldDB" id="A0A173R6P8"/>
<evidence type="ECO:0000313" key="5">
    <source>
        <dbReference type="Proteomes" id="UP000095597"/>
    </source>
</evidence>
<dbReference type="SUPFAM" id="SSF52266">
    <property type="entry name" value="SGNH hydrolase"/>
    <property type="match status" value="1"/>
</dbReference>
<evidence type="ECO:0000256" key="1">
    <source>
        <dbReference type="SAM" id="MobiDB-lite"/>
    </source>
</evidence>
<accession>A0A173R6P8</accession>
<keyword evidence="2" id="KW-0472">Membrane</keyword>
<evidence type="ECO:0000313" key="4">
    <source>
        <dbReference type="EMBL" id="CUM73501.1"/>
    </source>
</evidence>
<dbReference type="Gene3D" id="3.40.50.1110">
    <property type="entry name" value="SGNH hydrolase"/>
    <property type="match status" value="1"/>
</dbReference>
<dbReference type="RefSeq" id="WP_242856313.1">
    <property type="nucleotide sequence ID" value="NZ_CYXO01000001.1"/>
</dbReference>
<reference evidence="4 5" key="1">
    <citation type="submission" date="2015-09" db="EMBL/GenBank/DDBJ databases">
        <authorList>
            <consortium name="Pathogen Informatics"/>
        </authorList>
    </citation>
    <scope>NUCLEOTIDE SEQUENCE [LARGE SCALE GENOMIC DNA]</scope>
    <source>
        <strain evidence="4 5">2789STDY5834961</strain>
    </source>
</reference>
<feature type="region of interest" description="Disordered" evidence="1">
    <location>
        <begin position="1"/>
        <end position="22"/>
    </location>
</feature>
<keyword evidence="4" id="KW-0378">Hydrolase</keyword>
<sequence>MEIDNKNSEEKEAKQPAEIPEKEKDHVLRTAVILATVIIVLGGIVVAVRLNNPKQDTTKGRKILSEMDRTDVGKVNKKIQKLEEEERVKEEAADNRSVSEKFADCLILGDSITQGLYEYGVLDEANVQADRGTEVSEVSSKKIEEHIKKAKEMKPEVLFLAYGMNDIEAQNGNASGFVKAYKNVIEDLKESLPDTKIYVNCILPAAQSAIETRPLFANVPKFNQKLKKLCKKEKVTFIDNTDLVKQEYYADDGIHMSPSYYTRWVDHMAEAAGL</sequence>
<dbReference type="EMBL" id="CYXO01000001">
    <property type="protein sequence ID" value="CUM73501.1"/>
    <property type="molecule type" value="Genomic_DNA"/>
</dbReference>